<accession>A0A026W5W2</accession>
<keyword evidence="7" id="KW-0472">Membrane</keyword>
<keyword evidence="4" id="KW-1003">Cell membrane</keyword>
<dbReference type="AlphaFoldDB" id="A0A026W5W2"/>
<protein>
    <submittedName>
        <fullName evidence="12">CDC42 small effector protein-like protein</fullName>
    </submittedName>
</protein>
<dbReference type="InterPro" id="IPR036936">
    <property type="entry name" value="CRIB_dom_sf"/>
</dbReference>
<evidence type="ECO:0000256" key="2">
    <source>
        <dbReference type="ARBA" id="ARBA00004245"/>
    </source>
</evidence>
<comment type="subcellular location">
    <subcellularLocation>
        <location evidence="1">Cell membrane</location>
        <topology evidence="1">Lipid-anchor</topology>
    </subcellularLocation>
    <subcellularLocation>
        <location evidence="2">Cytoplasm</location>
        <location evidence="2">Cytoskeleton</location>
    </subcellularLocation>
</comment>
<evidence type="ECO:0000256" key="9">
    <source>
        <dbReference type="ARBA" id="ARBA00023212"/>
    </source>
</evidence>
<keyword evidence="5" id="KW-0963">Cytoplasm</keyword>
<evidence type="ECO:0000256" key="5">
    <source>
        <dbReference type="ARBA" id="ARBA00022490"/>
    </source>
</evidence>
<dbReference type="InterPro" id="IPR000095">
    <property type="entry name" value="CRIB_dom"/>
</dbReference>
<evidence type="ECO:0000313" key="13">
    <source>
        <dbReference type="Proteomes" id="UP000053097"/>
    </source>
</evidence>
<evidence type="ECO:0000256" key="1">
    <source>
        <dbReference type="ARBA" id="ARBA00004193"/>
    </source>
</evidence>
<keyword evidence="8" id="KW-0564">Palmitate</keyword>
<dbReference type="Pfam" id="PF00786">
    <property type="entry name" value="PBD"/>
    <property type="match status" value="1"/>
</dbReference>
<feature type="domain" description="CRIB" evidence="11">
    <location>
        <begin position="45"/>
        <end position="58"/>
    </location>
</feature>
<dbReference type="GO" id="GO:0005856">
    <property type="term" value="C:cytoskeleton"/>
    <property type="evidence" value="ECO:0007669"/>
    <property type="project" value="UniProtKB-SubCell"/>
</dbReference>
<dbReference type="Proteomes" id="UP000053097">
    <property type="component" value="Unassembled WGS sequence"/>
</dbReference>
<evidence type="ECO:0000313" key="12">
    <source>
        <dbReference type="EMBL" id="EZA51455.1"/>
    </source>
</evidence>
<evidence type="ECO:0000256" key="8">
    <source>
        <dbReference type="ARBA" id="ARBA00023139"/>
    </source>
</evidence>
<dbReference type="GO" id="GO:0005886">
    <property type="term" value="C:plasma membrane"/>
    <property type="evidence" value="ECO:0007669"/>
    <property type="project" value="UniProtKB-SubCell"/>
</dbReference>
<keyword evidence="6" id="KW-0133">Cell shape</keyword>
<dbReference type="PANTHER" id="PTHR13502">
    <property type="entry name" value="CDC42 SMALL EFFECTOR PROTEIN HOMOLOG"/>
    <property type="match status" value="1"/>
</dbReference>
<evidence type="ECO:0000256" key="3">
    <source>
        <dbReference type="ARBA" id="ARBA00005720"/>
    </source>
</evidence>
<evidence type="ECO:0000256" key="7">
    <source>
        <dbReference type="ARBA" id="ARBA00023136"/>
    </source>
</evidence>
<evidence type="ECO:0000256" key="4">
    <source>
        <dbReference type="ARBA" id="ARBA00022475"/>
    </source>
</evidence>
<dbReference type="GO" id="GO:0008360">
    <property type="term" value="P:regulation of cell shape"/>
    <property type="evidence" value="ECO:0007669"/>
    <property type="project" value="UniProtKB-KW"/>
</dbReference>
<evidence type="ECO:0000259" key="11">
    <source>
        <dbReference type="PROSITE" id="PS50108"/>
    </source>
</evidence>
<keyword evidence="13" id="KW-1185">Reference proteome</keyword>
<name>A0A026W5W2_OOCBI</name>
<organism evidence="12 13">
    <name type="scientific">Ooceraea biroi</name>
    <name type="common">Clonal raider ant</name>
    <name type="synonym">Cerapachys biroi</name>
    <dbReference type="NCBI Taxonomy" id="2015173"/>
    <lineage>
        <taxon>Eukaryota</taxon>
        <taxon>Metazoa</taxon>
        <taxon>Ecdysozoa</taxon>
        <taxon>Arthropoda</taxon>
        <taxon>Hexapoda</taxon>
        <taxon>Insecta</taxon>
        <taxon>Pterygota</taxon>
        <taxon>Neoptera</taxon>
        <taxon>Endopterygota</taxon>
        <taxon>Hymenoptera</taxon>
        <taxon>Apocrita</taxon>
        <taxon>Aculeata</taxon>
        <taxon>Formicoidea</taxon>
        <taxon>Formicidae</taxon>
        <taxon>Dorylinae</taxon>
        <taxon>Ooceraea</taxon>
    </lineage>
</organism>
<proteinExistence type="inferred from homology"/>
<comment type="similarity">
    <text evidence="3">Belongs to the CDC42SE/SPEC family.</text>
</comment>
<evidence type="ECO:0000256" key="10">
    <source>
        <dbReference type="ARBA" id="ARBA00023288"/>
    </source>
</evidence>
<dbReference type="EMBL" id="KK107390">
    <property type="protein sequence ID" value="EZA51455.1"/>
    <property type="molecule type" value="Genomic_DNA"/>
</dbReference>
<keyword evidence="10" id="KW-0449">Lipoprotein</keyword>
<dbReference type="GO" id="GO:0031267">
    <property type="term" value="F:small GTPase binding"/>
    <property type="evidence" value="ECO:0007669"/>
    <property type="project" value="InterPro"/>
</dbReference>
<dbReference type="GO" id="GO:0035023">
    <property type="term" value="P:regulation of Rho protein signal transduction"/>
    <property type="evidence" value="ECO:0007669"/>
    <property type="project" value="InterPro"/>
</dbReference>
<dbReference type="PROSITE" id="PS50108">
    <property type="entry name" value="CRIB"/>
    <property type="match status" value="1"/>
</dbReference>
<dbReference type="OMA" id="CFRRAED"/>
<reference evidence="12 13" key="1">
    <citation type="journal article" date="2014" name="Curr. Biol.">
        <title>The genome of the clonal raider ant Cerapachys biroi.</title>
        <authorList>
            <person name="Oxley P.R."/>
            <person name="Ji L."/>
            <person name="Fetter-Pruneda I."/>
            <person name="McKenzie S.K."/>
            <person name="Li C."/>
            <person name="Hu H."/>
            <person name="Zhang G."/>
            <person name="Kronauer D.J."/>
        </authorList>
    </citation>
    <scope>NUCLEOTIDE SEQUENCE [LARGE SCALE GENOMIC DNA]</scope>
</reference>
<sequence>MAGNSELWVQCFTCCLTARSTRNGGRRSTNGGRPHQRHRIDRSMIGAPTNFRHTAHISSGDIDMSIAQLADLQAQMQRKGGYDGDFGAKVRHRQVPITSSTRFFLFSAELRSTICFSCFRRAEDSFTSITGTAEYPVTGI</sequence>
<dbReference type="CDD" id="cd00132">
    <property type="entry name" value="CRIB"/>
    <property type="match status" value="1"/>
</dbReference>
<evidence type="ECO:0000256" key="6">
    <source>
        <dbReference type="ARBA" id="ARBA00022960"/>
    </source>
</evidence>
<dbReference type="STRING" id="2015173.A0A026W5W2"/>
<gene>
    <name evidence="12" type="ORF">X777_09724</name>
</gene>
<dbReference type="Gene3D" id="3.90.810.10">
    <property type="entry name" value="CRIB domain"/>
    <property type="match status" value="1"/>
</dbReference>
<dbReference type="InterPro" id="IPR039056">
    <property type="entry name" value="SPEC"/>
</dbReference>
<dbReference type="OrthoDB" id="5559822at2759"/>
<keyword evidence="9" id="KW-0206">Cytoskeleton</keyword>
<dbReference type="PANTHER" id="PTHR13502:SF6">
    <property type="entry name" value="CDC42 SMALL EFFECTOR PROTEIN HOMOLOG"/>
    <property type="match status" value="1"/>
</dbReference>